<dbReference type="CDD" id="cd00761">
    <property type="entry name" value="Glyco_tranf_GTA_type"/>
    <property type="match status" value="1"/>
</dbReference>
<evidence type="ECO:0000259" key="1">
    <source>
        <dbReference type="Pfam" id="PF00535"/>
    </source>
</evidence>
<evidence type="ECO:0000313" key="3">
    <source>
        <dbReference type="Proteomes" id="UP000600865"/>
    </source>
</evidence>
<dbReference type="SUPFAM" id="SSF53448">
    <property type="entry name" value="Nucleotide-diphospho-sugar transferases"/>
    <property type="match status" value="1"/>
</dbReference>
<dbReference type="Gene3D" id="3.90.550.10">
    <property type="entry name" value="Spore Coat Polysaccharide Biosynthesis Protein SpsA, Chain A"/>
    <property type="match status" value="1"/>
</dbReference>
<dbReference type="InterPro" id="IPR001173">
    <property type="entry name" value="Glyco_trans_2-like"/>
</dbReference>
<dbReference type="PANTHER" id="PTHR43685:SF3">
    <property type="entry name" value="SLR2126 PROTEIN"/>
    <property type="match status" value="1"/>
</dbReference>
<name>A0A918NF90_9PROT</name>
<organism evidence="2 3">
    <name type="scientific">Litorimonas cladophorae</name>
    <dbReference type="NCBI Taxonomy" id="1220491"/>
    <lineage>
        <taxon>Bacteria</taxon>
        <taxon>Pseudomonadati</taxon>
        <taxon>Pseudomonadota</taxon>
        <taxon>Alphaproteobacteria</taxon>
        <taxon>Maricaulales</taxon>
        <taxon>Robiginitomaculaceae</taxon>
    </lineage>
</organism>
<feature type="domain" description="Glycosyltransferase 2-like" evidence="1">
    <location>
        <begin position="9"/>
        <end position="129"/>
    </location>
</feature>
<accession>A0A918NF90</accession>
<dbReference type="Pfam" id="PF00535">
    <property type="entry name" value="Glycos_transf_2"/>
    <property type="match status" value="1"/>
</dbReference>
<dbReference type="InterPro" id="IPR029044">
    <property type="entry name" value="Nucleotide-diphossugar_trans"/>
</dbReference>
<dbReference type="Proteomes" id="UP000600865">
    <property type="component" value="Unassembled WGS sequence"/>
</dbReference>
<dbReference type="AlphaFoldDB" id="A0A918NF90"/>
<dbReference type="PANTHER" id="PTHR43685">
    <property type="entry name" value="GLYCOSYLTRANSFERASE"/>
    <property type="match status" value="1"/>
</dbReference>
<proteinExistence type="predicted"/>
<evidence type="ECO:0000313" key="2">
    <source>
        <dbReference type="EMBL" id="GGX62858.1"/>
    </source>
</evidence>
<comment type="caution">
    <text evidence="2">The sequence shown here is derived from an EMBL/GenBank/DDBJ whole genome shotgun (WGS) entry which is preliminary data.</text>
</comment>
<dbReference type="EMBL" id="BMYV01000001">
    <property type="protein sequence ID" value="GGX62858.1"/>
    <property type="molecule type" value="Genomic_DNA"/>
</dbReference>
<gene>
    <name evidence="2" type="ORF">GCM10011309_11040</name>
</gene>
<reference evidence="2 3" key="1">
    <citation type="journal article" date="2014" name="Int. J. Syst. Evol. Microbiol.">
        <title>Complete genome sequence of Corynebacterium casei LMG S-19264T (=DSM 44701T), isolated from a smear-ripened cheese.</title>
        <authorList>
            <consortium name="US DOE Joint Genome Institute (JGI-PGF)"/>
            <person name="Walter F."/>
            <person name="Albersmeier A."/>
            <person name="Kalinowski J."/>
            <person name="Ruckert C."/>
        </authorList>
    </citation>
    <scope>NUCLEOTIDE SEQUENCE [LARGE SCALE GENOMIC DNA]</scope>
    <source>
        <strain evidence="2 3">KCTC 23968</strain>
    </source>
</reference>
<protein>
    <recommendedName>
        <fullName evidence="1">Glycosyltransferase 2-like domain-containing protein</fullName>
    </recommendedName>
</protein>
<sequence length="307" mass="34019">MSWQDNVISIVIPTYKRPAALKRLLTSIDGSQVDGFDLEIVIADNDPLASANDVIVAFMETSVSKIIHLHVPEPGVSNARNGALEAANGRYILFIDDDMEADRDWAKILFTGAQKFDATLAFGPAFAVMPEAGNALFDYMQPLFCRVRDYETGLINEGIATGNCYLDRGKETLPEPVFDPTLNTSGGEDDALFNHLMQQGAKVAWIEDAITFEHVPAQRATLSYVWRRNFAWGQGPTKHAAEKGFKGVPEVFKWMAVGVVQTGIYFTLWTISKLMSRPKSVQHFGRLAQGVGKVFWAQRLSPKLYGV</sequence>
<keyword evidence="3" id="KW-1185">Reference proteome</keyword>
<dbReference type="RefSeq" id="WP_189582445.1">
    <property type="nucleotide sequence ID" value="NZ_BMYV01000001.1"/>
</dbReference>
<dbReference type="InterPro" id="IPR050834">
    <property type="entry name" value="Glycosyltransf_2"/>
</dbReference>